<dbReference type="GO" id="GO:0000398">
    <property type="term" value="P:mRNA splicing, via spliceosome"/>
    <property type="evidence" value="ECO:0000318"/>
    <property type="project" value="GO_Central"/>
</dbReference>
<feature type="compositionally biased region" description="Basic and acidic residues" evidence="6">
    <location>
        <begin position="657"/>
        <end position="704"/>
    </location>
</feature>
<keyword evidence="5" id="KW-0694">RNA-binding</keyword>
<reference evidence="10" key="3">
    <citation type="submission" date="2025-04" db="UniProtKB">
        <authorList>
            <consortium name="RefSeq"/>
        </authorList>
    </citation>
    <scope>IDENTIFICATION</scope>
</reference>
<feature type="compositionally biased region" description="Basic and acidic residues" evidence="6">
    <location>
        <begin position="154"/>
        <end position="164"/>
    </location>
</feature>
<dbReference type="CDD" id="cd21134">
    <property type="entry name" value="YTH"/>
    <property type="match status" value="1"/>
</dbReference>
<feature type="compositionally biased region" description="Basic and acidic residues" evidence="6">
    <location>
        <begin position="229"/>
        <end position="248"/>
    </location>
</feature>
<evidence type="ECO:0000256" key="3">
    <source>
        <dbReference type="ARBA" id="ARBA00023187"/>
    </source>
</evidence>
<evidence type="ECO:0000313" key="8">
    <source>
        <dbReference type="EMBL" id="AAH84321.1"/>
    </source>
</evidence>
<dbReference type="Gene3D" id="3.10.590.10">
    <property type="entry name" value="ph1033 like domains"/>
    <property type="match status" value="1"/>
</dbReference>
<comment type="similarity">
    <text evidence="5">Belongs to the YTHDF family.</text>
</comment>
<dbReference type="Proteomes" id="UP000186698">
    <property type="component" value="Chromosome 1L"/>
</dbReference>
<dbReference type="OrthoDB" id="5842105at2759"/>
<gene>
    <name evidence="10 11" type="primary">ythdc1.L</name>
    <name evidence="8" type="synonym">LOC495129</name>
    <name evidence="10" type="synonym">ythdc1</name>
</gene>
<feature type="compositionally biased region" description="Basic and acidic residues" evidence="6">
    <location>
        <begin position="123"/>
        <end position="146"/>
    </location>
</feature>
<dbReference type="AlphaFoldDB" id="Q5XGV7"/>
<protein>
    <recommendedName>
        <fullName evidence="5">YTH domain-containing family protein</fullName>
    </recommendedName>
</protein>
<dbReference type="GO" id="GO:0003729">
    <property type="term" value="F:mRNA binding"/>
    <property type="evidence" value="ECO:0000318"/>
    <property type="project" value="GO_Central"/>
</dbReference>
<comment type="function">
    <text evidence="5">Specifically recognizes and binds N6-methyladenosine (m6A)-containing RNAs, and regulates mRNA stability. M6A is a modification present at internal sites of mRNAs and some non-coding RNAs and plays a role in mRNA stability and processing.</text>
</comment>
<feature type="region of interest" description="Disordered" evidence="6">
    <location>
        <begin position="1"/>
        <end position="316"/>
    </location>
</feature>
<accession>Q5XGV7</accession>
<feature type="region of interest" description="Disordered" evidence="6">
    <location>
        <begin position="487"/>
        <end position="541"/>
    </location>
</feature>
<evidence type="ECO:0000313" key="10">
    <source>
        <dbReference type="RefSeq" id="NP_001088293.1"/>
    </source>
</evidence>
<evidence type="ECO:0000256" key="6">
    <source>
        <dbReference type="SAM" id="MobiDB-lite"/>
    </source>
</evidence>
<comment type="subcellular location">
    <subcellularLocation>
        <location evidence="1">Nucleus</location>
    </subcellularLocation>
</comment>
<dbReference type="Xenbase" id="XB-GENE-1004184">
    <property type="gene designation" value="ythdc1.L"/>
</dbReference>
<keyword evidence="2" id="KW-0507">mRNA processing</keyword>
<dbReference type="CTD" id="495129"/>
<feature type="compositionally biased region" description="Low complexity" evidence="6">
    <location>
        <begin position="294"/>
        <end position="304"/>
    </location>
</feature>
<feature type="compositionally biased region" description="Basic and acidic residues" evidence="6">
    <location>
        <begin position="51"/>
        <end position="60"/>
    </location>
</feature>
<dbReference type="KEGG" id="xla:495129"/>
<evidence type="ECO:0000313" key="11">
    <source>
        <dbReference type="Xenbase" id="XB-GENE-1004184"/>
    </source>
</evidence>
<dbReference type="AGR" id="Xenbase:XB-GENE-1004184"/>
<dbReference type="GO" id="GO:0000381">
    <property type="term" value="P:regulation of alternative mRNA splicing, via spliceosome"/>
    <property type="evidence" value="ECO:0000318"/>
    <property type="project" value="GO_Central"/>
</dbReference>
<evidence type="ECO:0000256" key="2">
    <source>
        <dbReference type="ARBA" id="ARBA00022664"/>
    </source>
</evidence>
<dbReference type="GO" id="GO:0005654">
    <property type="term" value="C:nucleoplasm"/>
    <property type="evidence" value="ECO:0000318"/>
    <property type="project" value="GO_Central"/>
</dbReference>
<reference evidence="8" key="2">
    <citation type="submission" date="2004-10" db="EMBL/GenBank/DDBJ databases">
        <authorList>
            <consortium name="NIH - Xenopus Gene Collection (XGC) project"/>
        </authorList>
    </citation>
    <scope>NUCLEOTIDE SEQUENCE [LARGE SCALE MRNA]</scope>
    <source>
        <tissue evidence="8">Oocytes</tissue>
    </source>
</reference>
<dbReference type="InterPro" id="IPR007275">
    <property type="entry name" value="YTH_domain"/>
</dbReference>
<feature type="compositionally biased region" description="Basic and acidic residues" evidence="6">
    <location>
        <begin position="1"/>
        <end position="13"/>
    </location>
</feature>
<dbReference type="PROSITE" id="PS50882">
    <property type="entry name" value="YTH"/>
    <property type="match status" value="1"/>
</dbReference>
<dbReference type="GO" id="GO:1990247">
    <property type="term" value="F:N6-methyladenosine-containing RNA reader activity"/>
    <property type="evidence" value="ECO:0000318"/>
    <property type="project" value="GO_Central"/>
</dbReference>
<sequence>MEAERGEQNKEGEVNVLDDILTEAPDQDDELYNPESEQDVNEKKGSKRKSGRIDMTENKRQKPSSHMSRQPPQRVASGANKKVISTKGKPVTEYKCDDFHRQDRNRKSDGDRRIRSSSGTVRDNYKVPQDKISLRKRESDRSDRRPKSSTPDIASEKIRPDTSRRQSRSSHSSNEGNSDDYGSDRETGSSESSDEEQGNNSENDEEGMEEEEEDDEGEEAEEGEEEYDRDEHARDQRDGNDYDTRSEASDSESDSASFTDGDSVRSGSGSDISDQKKKERKRARGISPIVFDRSGSSASDSYAGSEKKHEKLPSSVRDVRKERTNKIRYILQEARFFLIKSNNHENVSLAKAKGVWSTLPVNEKKLNAAFRSARSVILVFSVRESGKFQGFARLSSESHHGGSPIHWVLPAGMNAKMLGGVFKIDWICRRELSFTKCVHLTNPWNEHKPVKIGRDGQEIEPDCGTQLCLLFSADDSIDLYQVIHKMRHKRRMNSQPRSRGRPSRREATREVGRRQPEEYDIHNRKKPRIDYPPEFHQRPGFVKDPRYQEVDRRFTGVRRDVFLNGSYNDYVREFHNMGPPPPWQGMQPYPAIEQAPHHPYYQHHAPPPQAHPQFSGHHPVQHDARYRDKRVHDYDMRVDDFLRRTQAVVSGRRSRPRERERERERERPRDNRRDRGRDRDRDRDRDRMRDRDRGDRGDRGRYRR</sequence>
<feature type="compositionally biased region" description="Acidic residues" evidence="6">
    <location>
        <begin position="25"/>
        <end position="39"/>
    </location>
</feature>
<feature type="compositionally biased region" description="Acidic residues" evidence="6">
    <location>
        <begin position="192"/>
        <end position="228"/>
    </location>
</feature>
<evidence type="ECO:0000259" key="7">
    <source>
        <dbReference type="PROSITE" id="PS50882"/>
    </source>
</evidence>
<dbReference type="GeneID" id="495129"/>
<name>Q5XGV7_XENLA</name>
<dbReference type="Pfam" id="PF04146">
    <property type="entry name" value="YTH"/>
    <property type="match status" value="1"/>
</dbReference>
<reference evidence="10" key="1">
    <citation type="journal article" date="2002" name="Dev. Dyn.">
        <title>Genetic and genomic tools for Xenopus research: The NIH Xenopus initiative.</title>
        <authorList>
            <person name="Klein S.L."/>
            <person name="Strausberg R.L."/>
            <person name="Wagner L."/>
            <person name="Pontius J."/>
            <person name="Clifton S.W."/>
            <person name="Richardson P."/>
        </authorList>
    </citation>
    <scope>NUCLEOTIDE SEQUENCE</scope>
</reference>
<evidence type="ECO:0000313" key="9">
    <source>
        <dbReference type="Proteomes" id="UP000186698"/>
    </source>
</evidence>
<feature type="compositionally biased region" description="Basic and acidic residues" evidence="6">
    <location>
        <begin position="305"/>
        <end position="316"/>
    </location>
</feature>
<feature type="compositionally biased region" description="Basic and acidic residues" evidence="6">
    <location>
        <begin position="503"/>
        <end position="541"/>
    </location>
</feature>
<feature type="compositionally biased region" description="Basic and acidic residues" evidence="6">
    <location>
        <begin position="90"/>
        <end position="114"/>
    </location>
</feature>
<dbReference type="PANTHER" id="PTHR12357:SF3">
    <property type="entry name" value="YTH DOMAIN-CONTAINING PROTEIN 1"/>
    <property type="match status" value="1"/>
</dbReference>
<keyword evidence="4" id="KW-0539">Nucleus</keyword>
<evidence type="ECO:0000256" key="4">
    <source>
        <dbReference type="ARBA" id="ARBA00023242"/>
    </source>
</evidence>
<feature type="region of interest" description="Disordered" evidence="6">
    <location>
        <begin position="647"/>
        <end position="704"/>
    </location>
</feature>
<feature type="region of interest" description="Disordered" evidence="6">
    <location>
        <begin position="598"/>
        <end position="624"/>
    </location>
</feature>
<organism evidence="8">
    <name type="scientific">Xenopus laevis</name>
    <name type="common">African clawed frog</name>
    <dbReference type="NCBI Taxonomy" id="8355"/>
    <lineage>
        <taxon>Eukaryota</taxon>
        <taxon>Metazoa</taxon>
        <taxon>Chordata</taxon>
        <taxon>Craniata</taxon>
        <taxon>Vertebrata</taxon>
        <taxon>Euteleostomi</taxon>
        <taxon>Amphibia</taxon>
        <taxon>Batrachia</taxon>
        <taxon>Anura</taxon>
        <taxon>Pipoidea</taxon>
        <taxon>Pipidae</taxon>
        <taxon>Xenopodinae</taxon>
        <taxon>Xenopus</taxon>
        <taxon>Xenopus</taxon>
    </lineage>
</organism>
<evidence type="ECO:0000256" key="1">
    <source>
        <dbReference type="ARBA" id="ARBA00004123"/>
    </source>
</evidence>
<keyword evidence="3" id="KW-0508">mRNA splicing</keyword>
<dbReference type="InterPro" id="IPR045168">
    <property type="entry name" value="YTH_prot"/>
</dbReference>
<dbReference type="Bgee" id="495129">
    <property type="expression patterns" value="Expressed in egg cell and 19 other cell types or tissues"/>
</dbReference>
<feature type="compositionally biased region" description="Low complexity" evidence="6">
    <location>
        <begin position="254"/>
        <end position="272"/>
    </location>
</feature>
<dbReference type="FunFam" id="3.10.590.10:FF:000002">
    <property type="entry name" value="YTH domain-containing protein 1 isoform X1"/>
    <property type="match status" value="1"/>
</dbReference>
<keyword evidence="9" id="KW-1185">Reference proteome</keyword>
<proteinExistence type="evidence at transcript level"/>
<evidence type="ECO:0000256" key="5">
    <source>
        <dbReference type="RuleBase" id="RU369095"/>
    </source>
</evidence>
<dbReference type="EMBL" id="BC084321">
    <property type="protein sequence ID" value="AAH84321.1"/>
    <property type="molecule type" value="mRNA"/>
</dbReference>
<feature type="domain" description="YTH" evidence="7">
    <location>
        <begin position="334"/>
        <end position="471"/>
    </location>
</feature>
<dbReference type="PANTHER" id="PTHR12357">
    <property type="entry name" value="YTH YT521-B HOMOLOGY DOMAIN-CONTAINING"/>
    <property type="match status" value="1"/>
</dbReference>
<feature type="compositionally biased region" description="Basic residues" evidence="6">
    <location>
        <begin position="487"/>
        <end position="502"/>
    </location>
</feature>
<dbReference type="RefSeq" id="NP_001088293.1">
    <property type="nucleotide sequence ID" value="NM_001094824.1"/>
</dbReference>